<evidence type="ECO:0008006" key="4">
    <source>
        <dbReference type="Google" id="ProtNLM"/>
    </source>
</evidence>
<accession>A0A1X7RYF7</accession>
<dbReference type="Proteomes" id="UP000215127">
    <property type="component" value="Chromosome 7"/>
</dbReference>
<evidence type="ECO:0000313" key="2">
    <source>
        <dbReference type="EMBL" id="SMQ52472.1"/>
    </source>
</evidence>
<keyword evidence="3" id="KW-1185">Reference proteome</keyword>
<dbReference type="EMBL" id="LT853698">
    <property type="protein sequence ID" value="SMQ52472.1"/>
    <property type="molecule type" value="Genomic_DNA"/>
</dbReference>
<organism evidence="2 3">
    <name type="scientific">Zymoseptoria tritici (strain ST99CH_3D7)</name>
    <dbReference type="NCBI Taxonomy" id="1276538"/>
    <lineage>
        <taxon>Eukaryota</taxon>
        <taxon>Fungi</taxon>
        <taxon>Dikarya</taxon>
        <taxon>Ascomycota</taxon>
        <taxon>Pezizomycotina</taxon>
        <taxon>Dothideomycetes</taxon>
        <taxon>Dothideomycetidae</taxon>
        <taxon>Mycosphaerellales</taxon>
        <taxon>Mycosphaerellaceae</taxon>
        <taxon>Zymoseptoria</taxon>
    </lineage>
</organism>
<evidence type="ECO:0000256" key="1">
    <source>
        <dbReference type="SAM" id="SignalP"/>
    </source>
</evidence>
<sequence>MKFSIQLAYLVATLFAGQVFAVPGADALEDSYHPYHPSRKGCFSYCGDGTPCACKGFHCGGTLCTN</sequence>
<name>A0A1X7RYF7_ZYMT9</name>
<feature type="signal peptide" evidence="1">
    <location>
        <begin position="1"/>
        <end position="21"/>
    </location>
</feature>
<gene>
    <name evidence="2" type="ORF">ZT3D7_G7625</name>
</gene>
<keyword evidence="1" id="KW-0732">Signal</keyword>
<reference evidence="2 3" key="1">
    <citation type="submission" date="2016-06" db="EMBL/GenBank/DDBJ databases">
        <authorList>
            <person name="Kjaerup R.B."/>
            <person name="Dalgaard T.S."/>
            <person name="Juul-Madsen H.R."/>
        </authorList>
    </citation>
    <scope>NUCLEOTIDE SEQUENCE [LARGE SCALE GENOMIC DNA]</scope>
</reference>
<dbReference type="AlphaFoldDB" id="A0A1X7RYF7"/>
<feature type="chain" id="PRO_5013050101" description="Invertebrate defensins family profile domain-containing protein" evidence="1">
    <location>
        <begin position="22"/>
        <end position="66"/>
    </location>
</feature>
<proteinExistence type="predicted"/>
<evidence type="ECO:0000313" key="3">
    <source>
        <dbReference type="Proteomes" id="UP000215127"/>
    </source>
</evidence>
<protein>
    <recommendedName>
        <fullName evidence="4">Invertebrate defensins family profile domain-containing protein</fullName>
    </recommendedName>
</protein>